<dbReference type="OrthoDB" id="1903365at2"/>
<dbReference type="AlphaFoldDB" id="A0A2Z2KF82"/>
<protein>
    <submittedName>
        <fullName evidence="1">Uncharacterized protein</fullName>
    </submittedName>
</protein>
<dbReference type="RefSeq" id="WP_087915827.1">
    <property type="nucleotide sequence ID" value="NZ_CP021780.1"/>
</dbReference>
<evidence type="ECO:0000313" key="2">
    <source>
        <dbReference type="Proteomes" id="UP000249890"/>
    </source>
</evidence>
<proteinExistence type="predicted"/>
<name>A0A2Z2KF82_9BACL</name>
<dbReference type="KEGG" id="pdh:B9T62_14180"/>
<dbReference type="EMBL" id="CP021780">
    <property type="protein sequence ID" value="ASA21820.1"/>
    <property type="molecule type" value="Genomic_DNA"/>
</dbReference>
<keyword evidence="2" id="KW-1185">Reference proteome</keyword>
<reference evidence="1 2" key="1">
    <citation type="submission" date="2017-06" db="EMBL/GenBank/DDBJ databases">
        <title>Complete genome sequence of Paenibacillus donghaensis KCTC 13049T isolated from East Sea sediment, South Korea.</title>
        <authorList>
            <person name="Jung B.K."/>
            <person name="Hong S.-J."/>
            <person name="Shin J.-H."/>
        </authorList>
    </citation>
    <scope>NUCLEOTIDE SEQUENCE [LARGE SCALE GENOMIC DNA]</scope>
    <source>
        <strain evidence="1 2">KCTC 13049</strain>
    </source>
</reference>
<evidence type="ECO:0000313" key="1">
    <source>
        <dbReference type="EMBL" id="ASA21820.1"/>
    </source>
</evidence>
<gene>
    <name evidence="1" type="ORF">B9T62_14180</name>
</gene>
<accession>A0A2Z2KF82</accession>
<dbReference type="Proteomes" id="UP000249890">
    <property type="component" value="Chromosome"/>
</dbReference>
<sequence>MLDLGRYGSREIMNLQVLDYITATPLMYFDYANTASDESAGDRTFATGGSGGTRRIKFDGAKTRVLTVETQIFTLQHLAILAGNPITSGAKNIYKTEVVKVSTGKTISLKRKPLGVAFVSVLPYKNGIAIGKPQEVQTVTDNLITLAATSTVAIGDEVEVYYQFEATSAHTVTYTTKGFPGYVTLIGDTFYADEVGSNGGTTNLVAVQKKYFKASMQPNYTVTHNATGDAATLTMVFDIFGVKVDGEEVMVEETIYEDELV</sequence>
<organism evidence="1 2">
    <name type="scientific">Paenibacillus donghaensis</name>
    <dbReference type="NCBI Taxonomy" id="414771"/>
    <lineage>
        <taxon>Bacteria</taxon>
        <taxon>Bacillati</taxon>
        <taxon>Bacillota</taxon>
        <taxon>Bacilli</taxon>
        <taxon>Bacillales</taxon>
        <taxon>Paenibacillaceae</taxon>
        <taxon>Paenibacillus</taxon>
    </lineage>
</organism>